<comment type="caution">
    <text evidence="5">The sequence shown here is derived from an EMBL/GenBank/DDBJ whole genome shotgun (WGS) entry which is preliminary data.</text>
</comment>
<feature type="domain" description="Response regulatory" evidence="4">
    <location>
        <begin position="5"/>
        <end position="118"/>
    </location>
</feature>
<name>A0A6B0T5S5_9EURY</name>
<dbReference type="PANTHER" id="PTHR43102:SF2">
    <property type="entry name" value="GAF DOMAIN-CONTAINING PROTEIN"/>
    <property type="match status" value="1"/>
</dbReference>
<dbReference type="Pfam" id="PF00072">
    <property type="entry name" value="Response_reg"/>
    <property type="match status" value="1"/>
</dbReference>
<sequence length="286" mass="31097">MERLRVLVADRDEPTRSETAAFVTEEFDADVQTAESVAAASELIETEPPTVLVTGYAFPDGNGLELVELARERNRGCGCILYTHSEAVDTTSFENVIVDFVPKEAPDAEQTLRALIEQTGIEQSQAAHPVPEREQQRLDATEAFAEQTQTEPFRRISRLAADHFGLDSAAIVTIHRDDVGVLTTVGPERTPRLREQSLGAHTLTADQQVVGVEDTRTDPRFADINAIHEAGIVSYLGGTIRDPEGLAVGVLSVYGTEPRTFDAEDRAYLGRLATLAGDLLDGGEQP</sequence>
<dbReference type="Gene3D" id="3.30.450.40">
    <property type="match status" value="1"/>
</dbReference>
<dbReference type="InterPro" id="IPR029016">
    <property type="entry name" value="GAF-like_dom_sf"/>
</dbReference>
<evidence type="ECO:0000313" key="6">
    <source>
        <dbReference type="Proteomes" id="UP000466535"/>
    </source>
</evidence>
<comment type="caution">
    <text evidence="3">Lacks conserved residue(s) required for the propagation of feature annotation.</text>
</comment>
<dbReference type="AlphaFoldDB" id="A0A6B0T5S5"/>
<dbReference type="SMART" id="SM00448">
    <property type="entry name" value="REC"/>
    <property type="match status" value="1"/>
</dbReference>
<proteinExistence type="predicted"/>
<keyword evidence="1" id="KW-0808">Transferase</keyword>
<dbReference type="InterPro" id="IPR003018">
    <property type="entry name" value="GAF"/>
</dbReference>
<reference evidence="5 6" key="1">
    <citation type="submission" date="2019-12" db="EMBL/GenBank/DDBJ databases">
        <title>Isolation and characterization of three novel carbon monoxide-oxidizing members of Halobacteria from salione crusts and soils.</title>
        <authorList>
            <person name="Myers M.R."/>
            <person name="King G.M."/>
        </authorList>
    </citation>
    <scope>NUCLEOTIDE SEQUENCE [LARGE SCALE GENOMIC DNA]</scope>
    <source>
        <strain evidence="5 6">WSH3</strain>
    </source>
</reference>
<dbReference type="InterPro" id="IPR001789">
    <property type="entry name" value="Sig_transdc_resp-reg_receiver"/>
</dbReference>
<organism evidence="5 6">
    <name type="scientific">Halovenus carboxidivorans</name>
    <dbReference type="NCBI Taxonomy" id="2692199"/>
    <lineage>
        <taxon>Archaea</taxon>
        <taxon>Methanobacteriati</taxon>
        <taxon>Methanobacteriota</taxon>
        <taxon>Stenosarchaea group</taxon>
        <taxon>Halobacteria</taxon>
        <taxon>Halobacteriales</taxon>
        <taxon>Haloarculaceae</taxon>
        <taxon>Halovenus</taxon>
    </lineage>
</organism>
<dbReference type="EMBL" id="WUUT01000004">
    <property type="protein sequence ID" value="MXR52287.1"/>
    <property type="molecule type" value="Genomic_DNA"/>
</dbReference>
<gene>
    <name evidence="5" type="ORF">GRX03_11820</name>
</gene>
<dbReference type="PANTHER" id="PTHR43102">
    <property type="entry name" value="SLR1143 PROTEIN"/>
    <property type="match status" value="1"/>
</dbReference>
<evidence type="ECO:0000256" key="1">
    <source>
        <dbReference type="ARBA" id="ARBA00022679"/>
    </source>
</evidence>
<dbReference type="GO" id="GO:0016301">
    <property type="term" value="F:kinase activity"/>
    <property type="evidence" value="ECO:0007669"/>
    <property type="project" value="UniProtKB-KW"/>
</dbReference>
<accession>A0A6B0T5S5</accession>
<keyword evidence="6" id="KW-1185">Reference proteome</keyword>
<dbReference type="RefSeq" id="WP_159764410.1">
    <property type="nucleotide sequence ID" value="NZ_WUUT01000004.1"/>
</dbReference>
<dbReference type="SUPFAM" id="SSF55781">
    <property type="entry name" value="GAF domain-like"/>
    <property type="match status" value="1"/>
</dbReference>
<evidence type="ECO:0000256" key="3">
    <source>
        <dbReference type="PROSITE-ProRule" id="PRU00169"/>
    </source>
</evidence>
<protein>
    <submittedName>
        <fullName evidence="5">Response regulator</fullName>
    </submittedName>
</protein>
<dbReference type="InterPro" id="IPR011006">
    <property type="entry name" value="CheY-like_superfamily"/>
</dbReference>
<dbReference type="OrthoDB" id="330337at2157"/>
<evidence type="ECO:0000259" key="4">
    <source>
        <dbReference type="PROSITE" id="PS50110"/>
    </source>
</evidence>
<dbReference type="PROSITE" id="PS50110">
    <property type="entry name" value="RESPONSE_REGULATORY"/>
    <property type="match status" value="1"/>
</dbReference>
<evidence type="ECO:0000313" key="5">
    <source>
        <dbReference type="EMBL" id="MXR52287.1"/>
    </source>
</evidence>
<keyword evidence="2" id="KW-0418">Kinase</keyword>
<evidence type="ECO:0000256" key="2">
    <source>
        <dbReference type="ARBA" id="ARBA00022777"/>
    </source>
</evidence>
<dbReference type="Gene3D" id="3.40.50.2300">
    <property type="match status" value="1"/>
</dbReference>
<dbReference type="Proteomes" id="UP000466535">
    <property type="component" value="Unassembled WGS sequence"/>
</dbReference>
<dbReference type="SUPFAM" id="SSF52172">
    <property type="entry name" value="CheY-like"/>
    <property type="match status" value="1"/>
</dbReference>
<dbReference type="GO" id="GO:0000160">
    <property type="term" value="P:phosphorelay signal transduction system"/>
    <property type="evidence" value="ECO:0007669"/>
    <property type="project" value="InterPro"/>
</dbReference>
<dbReference type="SMART" id="SM00065">
    <property type="entry name" value="GAF"/>
    <property type="match status" value="1"/>
</dbReference>
<dbReference type="Pfam" id="PF01590">
    <property type="entry name" value="GAF"/>
    <property type="match status" value="1"/>
</dbReference>